<keyword evidence="2" id="KW-1185">Reference proteome</keyword>
<protein>
    <submittedName>
        <fullName evidence="1">Uncharacterized protein</fullName>
    </submittedName>
</protein>
<name>A0ABP9HHI2_9ACTN</name>
<dbReference type="RefSeq" id="WP_345676985.1">
    <property type="nucleotide sequence ID" value="NZ_BAABHS010000013.1"/>
</dbReference>
<dbReference type="EMBL" id="BAABHS010000013">
    <property type="protein sequence ID" value="GAA4970861.1"/>
    <property type="molecule type" value="Genomic_DNA"/>
</dbReference>
<accession>A0ABP9HHI2</accession>
<organism evidence="1 2">
    <name type="scientific">Yinghuangia aomiensis</name>
    <dbReference type="NCBI Taxonomy" id="676205"/>
    <lineage>
        <taxon>Bacteria</taxon>
        <taxon>Bacillati</taxon>
        <taxon>Actinomycetota</taxon>
        <taxon>Actinomycetes</taxon>
        <taxon>Kitasatosporales</taxon>
        <taxon>Streptomycetaceae</taxon>
        <taxon>Yinghuangia</taxon>
    </lineage>
</organism>
<evidence type="ECO:0000313" key="1">
    <source>
        <dbReference type="EMBL" id="GAA4970861.1"/>
    </source>
</evidence>
<gene>
    <name evidence="1" type="ORF">GCM10023205_40690</name>
</gene>
<proteinExistence type="predicted"/>
<reference evidence="2" key="1">
    <citation type="journal article" date="2019" name="Int. J. Syst. Evol. Microbiol.">
        <title>The Global Catalogue of Microorganisms (GCM) 10K type strain sequencing project: providing services to taxonomists for standard genome sequencing and annotation.</title>
        <authorList>
            <consortium name="The Broad Institute Genomics Platform"/>
            <consortium name="The Broad Institute Genome Sequencing Center for Infectious Disease"/>
            <person name="Wu L."/>
            <person name="Ma J."/>
        </authorList>
    </citation>
    <scope>NUCLEOTIDE SEQUENCE [LARGE SCALE GENOMIC DNA]</scope>
    <source>
        <strain evidence="2">JCM 17986</strain>
    </source>
</reference>
<comment type="caution">
    <text evidence="1">The sequence shown here is derived from an EMBL/GenBank/DDBJ whole genome shotgun (WGS) entry which is preliminary data.</text>
</comment>
<evidence type="ECO:0000313" key="2">
    <source>
        <dbReference type="Proteomes" id="UP001500466"/>
    </source>
</evidence>
<sequence length="73" mass="7564">MSAAASNLVVGARVEAVPGFPHPAGVVLKIVERASGLRLVQCETLDAERLFVAVAAELRVVPVAGERVDLNSA</sequence>
<dbReference type="Proteomes" id="UP001500466">
    <property type="component" value="Unassembled WGS sequence"/>
</dbReference>